<evidence type="ECO:0000256" key="1">
    <source>
        <dbReference type="ARBA" id="ARBA00005558"/>
    </source>
</evidence>
<dbReference type="InterPro" id="IPR037026">
    <property type="entry name" value="Vgr_OB-fold_dom_sf"/>
</dbReference>
<feature type="domain" description="DUF2345" evidence="4">
    <location>
        <begin position="544"/>
        <end position="690"/>
    </location>
</feature>
<protein>
    <submittedName>
        <fullName evidence="6">Type VI secretion system Vgr family protein</fullName>
    </submittedName>
</protein>
<reference evidence="7" key="1">
    <citation type="journal article" date="2019" name="Int. J. Syst. Evol. Microbiol.">
        <title>The Global Catalogue of Microorganisms (GCM) 10K type strain sequencing project: providing services to taxonomists for standard genome sequencing and annotation.</title>
        <authorList>
            <consortium name="The Broad Institute Genomics Platform"/>
            <consortium name="The Broad Institute Genome Sequencing Center for Infectious Disease"/>
            <person name="Wu L."/>
            <person name="Ma J."/>
        </authorList>
    </citation>
    <scope>NUCLEOTIDE SEQUENCE [LARGE SCALE GENOMIC DNA]</scope>
    <source>
        <strain evidence="7">JCM 17066</strain>
    </source>
</reference>
<dbReference type="Pfam" id="PF10106">
    <property type="entry name" value="DUF2345"/>
    <property type="match status" value="1"/>
</dbReference>
<dbReference type="NCBIfam" id="TIGR03361">
    <property type="entry name" value="VI_Rhs_Vgr"/>
    <property type="match status" value="1"/>
</dbReference>
<evidence type="ECO:0000259" key="3">
    <source>
        <dbReference type="Pfam" id="PF04717"/>
    </source>
</evidence>
<comment type="caution">
    <text evidence="6">The sequence shown here is derived from an EMBL/GenBank/DDBJ whole genome shotgun (WGS) entry which is preliminary data.</text>
</comment>
<evidence type="ECO:0000313" key="6">
    <source>
        <dbReference type="EMBL" id="MFC5474141.1"/>
    </source>
</evidence>
<sequence>FYQMVLKPWLAYLHLRKDNYLFHGKTLREQMECIFKNYGSHPDWDSRVKAADVPVTEACQFDESDSNYLHRRWEAAGWHYWYEHTDKGHKLIFSDDSTYAAPIDGSDPEIRFQRHAGAKEEDGLHAWSPLRQIVPGQVALSSFNFKYPVPSNVNIPTLNKQGDVLDIESYEYTGAYGYKNDEDGDKQARLRMEEIETSGKHIEAAGNNRDVQPGRWFRLTDHFSNSVFGQSAERGKHEYLVVSVVHTASNNYLQQADEAADYSNRLSCIRKSIPWRPGRGYHSVATQIHGPQTATVVGPKNQEIHTDEYGRVRLQFHWDRIGTNDEKSSAWVRVASSWAGSDRGFIAIPRIGQEVIVQFLDSNPDKPIVTGCVYNERNMPPWKLADQQALTGLRSRELTPGGGNAAGGRSNHAILDDTNGKIQVQLKSDHQHSQLSLGHITRIEDNAGRKDARGQGWELRSDGHGVARAAKGMLLTTEARTNAAAHITDMGETVQRLTAAREQQETLADAAQQAGAQEAQGQQADVAKVIKAQNDAIKGSGGGEEGSFPELAAPHLVLASPAGIESTTSGSTHIASDQHTALTTGKDLAIASGGGWFASIRQTFRLFVYKAGIKMVAAGGDIDVQALSDSINILAKLNITQTANRITITAKEELLLNGGGSYSRYNAGGIEHGTNGSYVAHAAVHGLPGPMNMPVKMPSLPFKLESGTFSNRLDVYDLFLHHDFGEISYKALSNGTVIAGSLDEHGRTEQIYSEKTEKTKVMVGAKQDEWDSEVEVIDTNSDQSTTDYQNKLDAAGKEEQSS</sequence>
<accession>A0ABW0MB10</accession>
<dbReference type="Gene3D" id="3.55.50.10">
    <property type="entry name" value="Baseplate protein-like domains"/>
    <property type="match status" value="1"/>
</dbReference>
<feature type="region of interest" description="Disordered" evidence="2">
    <location>
        <begin position="772"/>
        <end position="802"/>
    </location>
</feature>
<feature type="domain" description="Gp5/Type VI secretion system Vgr protein OB-fold" evidence="3">
    <location>
        <begin position="305"/>
        <end position="374"/>
    </location>
</feature>
<organism evidence="6 7">
    <name type="scientific">Paraherbaspirillum soli</name>
    <dbReference type="NCBI Taxonomy" id="631222"/>
    <lineage>
        <taxon>Bacteria</taxon>
        <taxon>Pseudomonadati</taxon>
        <taxon>Pseudomonadota</taxon>
        <taxon>Betaproteobacteria</taxon>
        <taxon>Burkholderiales</taxon>
        <taxon>Oxalobacteraceae</taxon>
        <taxon>Paraherbaspirillum</taxon>
    </lineage>
</organism>
<dbReference type="SUPFAM" id="SSF69349">
    <property type="entry name" value="Phage fibre proteins"/>
    <property type="match status" value="1"/>
</dbReference>
<evidence type="ECO:0000256" key="2">
    <source>
        <dbReference type="SAM" id="MobiDB-lite"/>
    </source>
</evidence>
<evidence type="ECO:0000313" key="7">
    <source>
        <dbReference type="Proteomes" id="UP001596045"/>
    </source>
</evidence>
<dbReference type="Gene3D" id="2.40.50.230">
    <property type="entry name" value="Gp5 N-terminal domain"/>
    <property type="match status" value="1"/>
</dbReference>
<dbReference type="Pfam" id="PF05954">
    <property type="entry name" value="Phage_GPD"/>
    <property type="match status" value="1"/>
</dbReference>
<dbReference type="Gene3D" id="2.30.110.50">
    <property type="match status" value="1"/>
</dbReference>
<dbReference type="RefSeq" id="WP_378997209.1">
    <property type="nucleotide sequence ID" value="NZ_JBHSMT010000013.1"/>
</dbReference>
<gene>
    <name evidence="6" type="ORF">ACFPM8_09225</name>
</gene>
<feature type="non-terminal residue" evidence="6">
    <location>
        <position position="1"/>
    </location>
</feature>
<evidence type="ECO:0000259" key="5">
    <source>
        <dbReference type="Pfam" id="PF13296"/>
    </source>
</evidence>
<keyword evidence="7" id="KW-1185">Reference proteome</keyword>
<dbReference type="InterPro" id="IPR006533">
    <property type="entry name" value="T6SS_Vgr_RhsGE"/>
</dbReference>
<dbReference type="InterPro" id="IPR017847">
    <property type="entry name" value="T6SS_RhsGE_Vgr_subset"/>
</dbReference>
<name>A0ABW0MB10_9BURK</name>
<dbReference type="EMBL" id="JBHSMT010000013">
    <property type="protein sequence ID" value="MFC5474141.1"/>
    <property type="molecule type" value="Genomic_DNA"/>
</dbReference>
<dbReference type="InterPro" id="IPR018769">
    <property type="entry name" value="VgrG2_DUF2345"/>
</dbReference>
<feature type="domain" description="Putative type VI secretion system Rhs element associated Vgr" evidence="5">
    <location>
        <begin position="405"/>
        <end position="511"/>
    </location>
</feature>
<dbReference type="Pfam" id="PF04717">
    <property type="entry name" value="Phage_base_V"/>
    <property type="match status" value="1"/>
</dbReference>
<feature type="compositionally biased region" description="Polar residues" evidence="2">
    <location>
        <begin position="778"/>
        <end position="789"/>
    </location>
</feature>
<dbReference type="SUPFAM" id="SSF69279">
    <property type="entry name" value="Phage tail proteins"/>
    <property type="match status" value="2"/>
</dbReference>
<evidence type="ECO:0000259" key="4">
    <source>
        <dbReference type="Pfam" id="PF10106"/>
    </source>
</evidence>
<dbReference type="InterPro" id="IPR028244">
    <property type="entry name" value="T6SS_Rhs_Vgr_dom"/>
</dbReference>
<dbReference type="InterPro" id="IPR006531">
    <property type="entry name" value="Gp5/Vgr_OB"/>
</dbReference>
<dbReference type="SUPFAM" id="SSF69255">
    <property type="entry name" value="gp5 N-terminal domain-like"/>
    <property type="match status" value="1"/>
</dbReference>
<proteinExistence type="inferred from homology"/>
<dbReference type="Pfam" id="PF13296">
    <property type="entry name" value="T6SS_Vgr"/>
    <property type="match status" value="1"/>
</dbReference>
<comment type="similarity">
    <text evidence="1">Belongs to the VgrG protein family.</text>
</comment>
<dbReference type="NCBIfam" id="TIGR01646">
    <property type="entry name" value="vgr_GE"/>
    <property type="match status" value="1"/>
</dbReference>
<dbReference type="Proteomes" id="UP001596045">
    <property type="component" value="Unassembled WGS sequence"/>
</dbReference>